<dbReference type="GO" id="GO:0008270">
    <property type="term" value="F:zinc ion binding"/>
    <property type="evidence" value="ECO:0007669"/>
    <property type="project" value="UniProtKB-KW"/>
</dbReference>
<name>A0A5N3UP26_MUNMU</name>
<dbReference type="Gene3D" id="1.10.375.10">
    <property type="entry name" value="Human Immunodeficiency Virus Type 1 Capsid Protein"/>
    <property type="match status" value="1"/>
</dbReference>
<dbReference type="PROSITE" id="PS50158">
    <property type="entry name" value="ZF_CCHC"/>
    <property type="match status" value="1"/>
</dbReference>
<reference evidence="8 9" key="1">
    <citation type="submission" date="2019-06" db="EMBL/GenBank/DDBJ databases">
        <title>Discovery of a novel chromosome fission-fusion reversal in muntjac.</title>
        <authorList>
            <person name="Mudd A.B."/>
            <person name="Bredeson J.V."/>
            <person name="Baum R."/>
            <person name="Hockemeyer D."/>
            <person name="Rokhsar D.S."/>
        </authorList>
    </citation>
    <scope>NUCLEOTIDE SEQUENCE [LARGE SCALE GENOMIC DNA]</scope>
    <source>
        <strain evidence="8">UTSW_UCB_Mm</strain>
        <tissue evidence="8">Fibroblast cell line</tissue>
    </source>
</reference>
<dbReference type="Pfam" id="PF19317">
    <property type="entry name" value="Gag_p24_C"/>
    <property type="match status" value="1"/>
</dbReference>
<dbReference type="EMBL" id="VCEA01004114">
    <property type="protein sequence ID" value="KAB0338462.1"/>
    <property type="molecule type" value="Genomic_DNA"/>
</dbReference>
<dbReference type="AlphaFoldDB" id="A0A5N3UP26"/>
<dbReference type="InterPro" id="IPR010999">
    <property type="entry name" value="Retrovr_matrix"/>
</dbReference>
<dbReference type="Pfam" id="PF00607">
    <property type="entry name" value="Gag_p24"/>
    <property type="match status" value="1"/>
</dbReference>
<dbReference type="EMBL" id="VCEA01004113">
    <property type="protein sequence ID" value="KAB0338463.1"/>
    <property type="molecule type" value="Genomic_DNA"/>
</dbReference>
<keyword evidence="3" id="KW-0862">Zinc</keyword>
<protein>
    <recommendedName>
        <fullName evidence="6">CCHC-type domain-containing protein</fullName>
    </recommendedName>
</protein>
<dbReference type="Pfam" id="PF14787">
    <property type="entry name" value="zf-CCHC_5"/>
    <property type="match status" value="1"/>
</dbReference>
<evidence type="ECO:0000256" key="4">
    <source>
        <dbReference type="PROSITE-ProRule" id="PRU00047"/>
    </source>
</evidence>
<dbReference type="PANTHER" id="PTHR40389:SF3">
    <property type="entry name" value="IGE-BINDING PROTEIN"/>
    <property type="match status" value="1"/>
</dbReference>
<evidence type="ECO:0000259" key="6">
    <source>
        <dbReference type="PROSITE" id="PS50158"/>
    </source>
</evidence>
<dbReference type="InterPro" id="IPR045345">
    <property type="entry name" value="Gag_p24_C"/>
</dbReference>
<keyword evidence="1" id="KW-0479">Metal-binding</keyword>
<comment type="caution">
    <text evidence="8">The sequence shown here is derived from an EMBL/GenBank/DDBJ whole genome shotgun (WGS) entry which is preliminary data.</text>
</comment>
<dbReference type="GO" id="GO:0003676">
    <property type="term" value="F:nucleic acid binding"/>
    <property type="evidence" value="ECO:0007669"/>
    <property type="project" value="InterPro"/>
</dbReference>
<keyword evidence="9" id="KW-1185">Reference proteome</keyword>
<feature type="region of interest" description="Disordered" evidence="5">
    <location>
        <begin position="605"/>
        <end position="630"/>
    </location>
</feature>
<dbReference type="Gene3D" id="1.10.150.490">
    <property type="entry name" value="Retroviral GAG p10 protein"/>
    <property type="match status" value="1"/>
</dbReference>
<organism evidence="8 9">
    <name type="scientific">Muntiacus muntjak</name>
    <name type="common">Barking deer</name>
    <name type="synonym">Indian muntjac</name>
    <dbReference type="NCBI Taxonomy" id="9888"/>
    <lineage>
        <taxon>Eukaryota</taxon>
        <taxon>Metazoa</taxon>
        <taxon>Chordata</taxon>
        <taxon>Craniata</taxon>
        <taxon>Vertebrata</taxon>
        <taxon>Euteleostomi</taxon>
        <taxon>Mammalia</taxon>
        <taxon>Eutheria</taxon>
        <taxon>Laurasiatheria</taxon>
        <taxon>Artiodactyla</taxon>
        <taxon>Ruminantia</taxon>
        <taxon>Pecora</taxon>
        <taxon>Cervidae</taxon>
        <taxon>Muntiacinae</taxon>
        <taxon>Muntiacus</taxon>
    </lineage>
</organism>
<evidence type="ECO:0000313" key="9">
    <source>
        <dbReference type="Proteomes" id="UP000326458"/>
    </source>
</evidence>
<evidence type="ECO:0000256" key="2">
    <source>
        <dbReference type="ARBA" id="ARBA00022771"/>
    </source>
</evidence>
<dbReference type="SUPFAM" id="SSF47943">
    <property type="entry name" value="Retrovirus capsid protein, N-terminal core domain"/>
    <property type="match status" value="1"/>
</dbReference>
<dbReference type="InterPro" id="IPR008919">
    <property type="entry name" value="Retrov_capsid_N"/>
</dbReference>
<evidence type="ECO:0000256" key="5">
    <source>
        <dbReference type="SAM" id="MobiDB-lite"/>
    </source>
</evidence>
<feature type="domain" description="CCHC-type" evidence="6">
    <location>
        <begin position="524"/>
        <end position="539"/>
    </location>
</feature>
<dbReference type="Gene3D" id="1.10.1200.30">
    <property type="match status" value="1"/>
</dbReference>
<dbReference type="SMART" id="SM00343">
    <property type="entry name" value="ZnF_C2HC"/>
    <property type="match status" value="2"/>
</dbReference>
<dbReference type="Pfam" id="PF02337">
    <property type="entry name" value="Gag_p10"/>
    <property type="match status" value="1"/>
</dbReference>
<dbReference type="InterPro" id="IPR050195">
    <property type="entry name" value="Primate_lentivir_Gag_pol-like"/>
</dbReference>
<dbReference type="PANTHER" id="PTHR40389">
    <property type="entry name" value="ENDOGENOUS RETROVIRUS GROUP K MEMBER 24 GAG POLYPROTEIN-RELATED"/>
    <property type="match status" value="1"/>
</dbReference>
<dbReference type="SUPFAM" id="SSF47836">
    <property type="entry name" value="Retroviral matrix proteins"/>
    <property type="match status" value="1"/>
</dbReference>
<dbReference type="GO" id="GO:0016032">
    <property type="term" value="P:viral process"/>
    <property type="evidence" value="ECO:0007669"/>
    <property type="project" value="InterPro"/>
</dbReference>
<dbReference type="InterPro" id="IPR036875">
    <property type="entry name" value="Znf_CCHC_sf"/>
</dbReference>
<dbReference type="InterPro" id="IPR003322">
    <property type="entry name" value="B_retro_matrix"/>
</dbReference>
<evidence type="ECO:0000256" key="3">
    <source>
        <dbReference type="ARBA" id="ARBA00022833"/>
    </source>
</evidence>
<evidence type="ECO:0000313" key="7">
    <source>
        <dbReference type="EMBL" id="KAB0338462.1"/>
    </source>
</evidence>
<dbReference type="GO" id="GO:0005198">
    <property type="term" value="F:structural molecule activity"/>
    <property type="evidence" value="ECO:0007669"/>
    <property type="project" value="InterPro"/>
</dbReference>
<gene>
    <name evidence="8" type="ORF">FD754_024560</name>
    <name evidence="7" type="ORF">FD754_024563</name>
</gene>
<evidence type="ECO:0000256" key="1">
    <source>
        <dbReference type="ARBA" id="ARBA00022723"/>
    </source>
</evidence>
<dbReference type="Pfam" id="PF00098">
    <property type="entry name" value="zf-CCHC"/>
    <property type="match status" value="1"/>
</dbReference>
<dbReference type="Proteomes" id="UP000326458">
    <property type="component" value="Unassembled WGS sequence"/>
</dbReference>
<sequence>MGQDHSRQLFVHMLQIMLKHRGMQVTKTKLQTFLSFVEEVCPWFPQEGTMSLEIWKKIGKQIQTYYTLHGPNKVPVETFSLWSLIRDCLDFEHEEGSKLKHMFSPEDPIYATPKVYATPEGKRPTTFELESAKPLKENEGTLIPEDEESLEEQAAAYHKDDHWELLVTDDSNVQAAAAPPTKSLEALMQQLLITIKEEIKREGRDEGAGAIPAAPPAYAPSIIAGLDPPPISKPEKSLAIAHESQSLSPLQKAMQQAQRAGETVQGFSTAFPVFEHENQRYYEALPFKQLKELKIACAQYGPTAPFTQAMIENLGGQNLPPSDWKQIARACLTGGDYLLWKSEFMEQCGLIAELNQRQGINTTYEMLIGEGAYQNTNAQLNYLPGAYAQISNAARQAWKKLPCSSNKTEDLSKIRQGPDEPYQDFVARLLEAVGKIMADEQAGMVLTKQLAYENANSACQAALRPYRKKGGLSDYIRICADIGPSYMQGITLAAALQGKSIKEVLYQQQIKNKRGLPSRGNAGCFACGQPGHRAAFCPQRANSGNIKTPNLCPRCKKGRHWAKDCKSKIDVQGNPLPSQSGNWVRGQPLAPKQCYGAIQGNQMVESESQTCSEPPQGVQAWTSVPPPTQY</sequence>
<proteinExistence type="predicted"/>
<keyword evidence="2 4" id="KW-0863">Zinc-finger</keyword>
<dbReference type="InterPro" id="IPR008916">
    <property type="entry name" value="Retrov_capsid_C"/>
</dbReference>
<evidence type="ECO:0000313" key="8">
    <source>
        <dbReference type="EMBL" id="KAB0338463.1"/>
    </source>
</evidence>
<dbReference type="Gene3D" id="4.10.60.10">
    <property type="entry name" value="Zinc finger, CCHC-type"/>
    <property type="match status" value="1"/>
</dbReference>
<dbReference type="InterPro" id="IPR001878">
    <property type="entry name" value="Znf_CCHC"/>
</dbReference>
<dbReference type="SUPFAM" id="SSF47353">
    <property type="entry name" value="Retrovirus capsid dimerization domain-like"/>
    <property type="match status" value="1"/>
</dbReference>
<accession>A0A5N3UP26</accession>
<dbReference type="InterPro" id="IPR038124">
    <property type="entry name" value="B_retro_matrix_sf"/>
</dbReference>
<dbReference type="SUPFAM" id="SSF57756">
    <property type="entry name" value="Retrovirus zinc finger-like domains"/>
    <property type="match status" value="2"/>
</dbReference>